<evidence type="ECO:0000313" key="5">
    <source>
        <dbReference type="Proteomes" id="UP000677054"/>
    </source>
</evidence>
<proteinExistence type="predicted"/>
<feature type="compositionally biased region" description="Polar residues" evidence="2">
    <location>
        <begin position="148"/>
        <end position="166"/>
    </location>
</feature>
<dbReference type="Pfam" id="PF21355">
    <property type="entry name" value="TRAF-mep_MATH"/>
    <property type="match status" value="1"/>
</dbReference>
<evidence type="ECO:0000259" key="3">
    <source>
        <dbReference type="Pfam" id="PF21355"/>
    </source>
</evidence>
<keyword evidence="5" id="KW-1185">Reference proteome</keyword>
<dbReference type="EMBL" id="CAJPEV010000853">
    <property type="protein sequence ID" value="CAG0889099.1"/>
    <property type="molecule type" value="Genomic_DNA"/>
</dbReference>
<dbReference type="Gene3D" id="2.60.210.10">
    <property type="entry name" value="Apoptosis, Tumor Necrosis Factor Receptor Associated Protein 2, Chain A"/>
    <property type="match status" value="1"/>
</dbReference>
<feature type="region of interest" description="Disordered" evidence="2">
    <location>
        <begin position="148"/>
        <end position="171"/>
    </location>
</feature>
<reference evidence="4" key="1">
    <citation type="submission" date="2020-11" db="EMBL/GenBank/DDBJ databases">
        <authorList>
            <person name="Tran Van P."/>
        </authorList>
    </citation>
    <scope>NUCLEOTIDE SEQUENCE</scope>
</reference>
<evidence type="ECO:0000313" key="4">
    <source>
        <dbReference type="EMBL" id="CAD7245438.1"/>
    </source>
</evidence>
<dbReference type="Proteomes" id="UP000677054">
    <property type="component" value="Unassembled WGS sequence"/>
</dbReference>
<dbReference type="SUPFAM" id="SSF49599">
    <property type="entry name" value="TRAF domain-like"/>
    <property type="match status" value="1"/>
</dbReference>
<gene>
    <name evidence="4" type="ORF">DSTB1V02_LOCUS5311</name>
</gene>
<protein>
    <recommendedName>
        <fullName evidence="3">TRAF1-6 MATH domain-containing protein</fullName>
    </recommendedName>
</protein>
<accession>A0A7R9A6V5</accession>
<dbReference type="EMBL" id="LR900370">
    <property type="protein sequence ID" value="CAD7245438.1"/>
    <property type="molecule type" value="Genomic_DNA"/>
</dbReference>
<name>A0A7R9A6V5_9CRUS</name>
<dbReference type="InterPro" id="IPR008974">
    <property type="entry name" value="TRAF-like"/>
</dbReference>
<feature type="region of interest" description="Disordered" evidence="2">
    <location>
        <begin position="204"/>
        <end position="269"/>
    </location>
</feature>
<feature type="compositionally biased region" description="Polar residues" evidence="2">
    <location>
        <begin position="204"/>
        <end position="237"/>
    </location>
</feature>
<dbReference type="InterPro" id="IPR049342">
    <property type="entry name" value="TRAF1-6_MATH_dom"/>
</dbReference>
<sequence length="468" mass="51735">MTAGSNVRELQQLLITSQCQPGCLVAWTKAIHEAQEPSHLIVRISRKKAVSCSPDKGSLQSVSEAEVLRCLERRLEEMEREMEDFKKELSALKRISAEKHGEAIVAVGDPPSPSVPGREMKERMNAGTEPDHHIDDVTNATFYNWMTSTASTNEGPTDSQTPSFSGSEKAEDFSIPLLRPDETISGHPITATAPTVMTAIRMTKPTSQPDASTEPSTNPIPNTSIPTEAEQSSSSTPALLRTPLHETIRSAQSSKTKEKTDEINPIAEDEAPMLPQEARVASSGSIESQKGDEQKCSRFLGKTLLIPSTYEKESGRPYSEYSWKIANFCNIVRYYSPDKMLKSDMIYMGIQGYRMYLVTFPAGFGGKGNFFTHVNLAAGMVSGSYDEHLQWPFKHNIRLTVCVPWITSCISFLVNAKEPAACGDVFQKPKHDTFNDPCGFILPVKTRYGVGNCTGLEEAYFQARVYLD</sequence>
<keyword evidence="1" id="KW-0175">Coiled coil</keyword>
<evidence type="ECO:0000256" key="2">
    <source>
        <dbReference type="SAM" id="MobiDB-lite"/>
    </source>
</evidence>
<feature type="coiled-coil region" evidence="1">
    <location>
        <begin position="61"/>
        <end position="95"/>
    </location>
</feature>
<feature type="domain" description="TRAF1-6 MATH" evidence="3">
    <location>
        <begin position="339"/>
        <end position="439"/>
    </location>
</feature>
<organism evidence="4">
    <name type="scientific">Darwinula stevensoni</name>
    <dbReference type="NCBI Taxonomy" id="69355"/>
    <lineage>
        <taxon>Eukaryota</taxon>
        <taxon>Metazoa</taxon>
        <taxon>Ecdysozoa</taxon>
        <taxon>Arthropoda</taxon>
        <taxon>Crustacea</taxon>
        <taxon>Oligostraca</taxon>
        <taxon>Ostracoda</taxon>
        <taxon>Podocopa</taxon>
        <taxon>Podocopida</taxon>
        <taxon>Darwinulocopina</taxon>
        <taxon>Darwinuloidea</taxon>
        <taxon>Darwinulidae</taxon>
        <taxon>Darwinula</taxon>
    </lineage>
</organism>
<evidence type="ECO:0000256" key="1">
    <source>
        <dbReference type="SAM" id="Coils"/>
    </source>
</evidence>
<dbReference type="AlphaFoldDB" id="A0A7R9A6V5"/>